<evidence type="ECO:0000313" key="2">
    <source>
        <dbReference type="Proteomes" id="UP000252603"/>
    </source>
</evidence>
<sequence>MTEYNTAFNEVDLLMNEMLEKLNISLNETNLYPTDDMFRIIVQEIDVENLKILSFIYNEGSQEVIDNMTPVIKEFMYWWGDNLDYGTINIQSLIAKKEEKIISSIILENSDKAKKIKRI</sequence>
<gene>
    <name evidence="1" type="ORF">SAMEA4364603_03996</name>
</gene>
<dbReference type="EMBL" id="UFEU01000011">
    <property type="protein sequence ID" value="SSK50483.1"/>
    <property type="molecule type" value="Genomic_DNA"/>
</dbReference>
<dbReference type="AlphaFoldDB" id="A0A332JQQ8"/>
<organism evidence="1 2">
    <name type="scientific">Klebsiella pneumoniae</name>
    <dbReference type="NCBI Taxonomy" id="573"/>
    <lineage>
        <taxon>Bacteria</taxon>
        <taxon>Pseudomonadati</taxon>
        <taxon>Pseudomonadota</taxon>
        <taxon>Gammaproteobacteria</taxon>
        <taxon>Enterobacterales</taxon>
        <taxon>Enterobacteriaceae</taxon>
        <taxon>Klebsiella/Raoultella group</taxon>
        <taxon>Klebsiella</taxon>
        <taxon>Klebsiella pneumoniae complex</taxon>
    </lineage>
</organism>
<accession>A0A332JQQ8</accession>
<protein>
    <submittedName>
        <fullName evidence="1">Uncharacterized protein</fullName>
    </submittedName>
</protein>
<dbReference type="Proteomes" id="UP000252603">
    <property type="component" value="Unassembled WGS sequence"/>
</dbReference>
<name>A0A332JQQ8_KLEPN</name>
<proteinExistence type="predicted"/>
<reference evidence="1 2" key="1">
    <citation type="submission" date="2018-07" db="EMBL/GenBank/DDBJ databases">
        <authorList>
            <consortium name="Pathogen Informatics"/>
        </authorList>
    </citation>
    <scope>NUCLEOTIDE SEQUENCE [LARGE SCALE GENOMIC DNA]</scope>
    <source>
        <strain evidence="1 2">4300STDY6470422</strain>
    </source>
</reference>
<dbReference type="RefSeq" id="WP_004114822.1">
    <property type="nucleotide sequence ID" value="NZ_CABGSL010000003.1"/>
</dbReference>
<evidence type="ECO:0000313" key="1">
    <source>
        <dbReference type="EMBL" id="SSK50483.1"/>
    </source>
</evidence>